<name>A0A833VPR2_9HYME</name>
<evidence type="ECO:0000256" key="5">
    <source>
        <dbReference type="ARBA" id="ARBA00046455"/>
    </source>
</evidence>
<evidence type="ECO:0000256" key="1">
    <source>
        <dbReference type="ARBA" id="ARBA00038501"/>
    </source>
</evidence>
<proteinExistence type="inferred from homology"/>
<dbReference type="Proteomes" id="UP000655588">
    <property type="component" value="Unassembled WGS sequence"/>
</dbReference>
<gene>
    <name evidence="7" type="ORF">E2986_04714</name>
</gene>
<dbReference type="EMBL" id="WNWW01000255">
    <property type="protein sequence ID" value="KAF3427361.1"/>
    <property type="molecule type" value="Genomic_DNA"/>
</dbReference>
<evidence type="ECO:0000256" key="2">
    <source>
        <dbReference type="ARBA" id="ARBA00040720"/>
    </source>
</evidence>
<dbReference type="InterPro" id="IPR036291">
    <property type="entry name" value="NAD(P)-bd_dom_sf"/>
</dbReference>
<organism evidence="7 8">
    <name type="scientific">Frieseomelitta varia</name>
    <dbReference type="NCBI Taxonomy" id="561572"/>
    <lineage>
        <taxon>Eukaryota</taxon>
        <taxon>Metazoa</taxon>
        <taxon>Ecdysozoa</taxon>
        <taxon>Arthropoda</taxon>
        <taxon>Hexapoda</taxon>
        <taxon>Insecta</taxon>
        <taxon>Pterygota</taxon>
        <taxon>Neoptera</taxon>
        <taxon>Endopterygota</taxon>
        <taxon>Hymenoptera</taxon>
        <taxon>Apocrita</taxon>
        <taxon>Aculeata</taxon>
        <taxon>Apoidea</taxon>
        <taxon>Anthophila</taxon>
        <taxon>Apidae</taxon>
        <taxon>Frieseomelitta</taxon>
    </lineage>
</organism>
<dbReference type="InterPro" id="IPR051207">
    <property type="entry name" value="ComplexI_NDUFA9_subunit"/>
</dbReference>
<dbReference type="PANTHER" id="PTHR12126:SF11">
    <property type="entry name" value="NADH DEHYDROGENASE [UBIQUINONE] 1 ALPHA SUBCOMPLEX SUBUNIT 9, MITOCHONDRIAL"/>
    <property type="match status" value="1"/>
</dbReference>
<evidence type="ECO:0000259" key="6">
    <source>
        <dbReference type="Pfam" id="PF01370"/>
    </source>
</evidence>
<dbReference type="CDD" id="cd05271">
    <property type="entry name" value="NDUFA9_like_SDR_a"/>
    <property type="match status" value="1"/>
</dbReference>
<protein>
    <recommendedName>
        <fullName evidence="2">NADH dehydrogenase [ubiquinone] 1 alpha subcomplex subunit 9, mitochondrial</fullName>
    </recommendedName>
    <alternativeName>
        <fullName evidence="4">Complex I-39kD</fullName>
    </alternativeName>
    <alternativeName>
        <fullName evidence="3">NADH-ubiquinone oxidoreductase 39 kDa subunit</fullName>
    </alternativeName>
</protein>
<comment type="subunit">
    <text evidence="5">Complex I is composed of 45 different subunits. This a component of the hydrophobic protein fraction. Interacts with BLOC1S1. Interacts with SLC2A4. Interacts with CLOCK. Interacts with RAB5IF.</text>
</comment>
<evidence type="ECO:0000313" key="8">
    <source>
        <dbReference type="Proteomes" id="UP000655588"/>
    </source>
</evidence>
<dbReference type="PANTHER" id="PTHR12126">
    <property type="entry name" value="NADH-UBIQUINONE OXIDOREDUCTASE 39 KDA SUBUNIT-RELATED"/>
    <property type="match status" value="1"/>
</dbReference>
<dbReference type="Gene3D" id="3.40.50.720">
    <property type="entry name" value="NAD(P)-binding Rossmann-like Domain"/>
    <property type="match status" value="1"/>
</dbReference>
<sequence>NQNVGFISSAIRSCAYSTEPRIINNPTTASLKRGTGGRSSFNGIVCTIFGCSGFVGRNLPIRLGKIGTQASEYKIIDFEVSRLFRPTILICDPYHIRELKVGGDLGQVYYVPFDLRDEESIVRAMKYSNVVVNLIGTDYETSNFRFNDVNIEGARTLARLAKECNVERFVHMSCLNAAAKPTPMIIPKGSKFLKSKWFGELAVKEEFPEATIVRPSVIYGCMDHFINRGQPLNSKFILIVLCHNNAKFIHYNSIPLWHKGEKSEKQPVYIHDVISGLVEIIRNPDTAGKTYQFVGPERYTLAKLVTWMYELKLQNTEDPYKINDMKYNPYFWFKTAMYELMYSVHPMVNISWEVMELHHTTDTIDPNLPTLEDLGVTPTNMKTRLAWEIETYRDVYIDDLEKATPPNVKSVPD</sequence>
<comment type="similarity">
    <text evidence="1">Belongs to the complex I NDUFA9 subunit family.</text>
</comment>
<dbReference type="GO" id="GO:0005739">
    <property type="term" value="C:mitochondrion"/>
    <property type="evidence" value="ECO:0007669"/>
    <property type="project" value="TreeGrafter"/>
</dbReference>
<accession>A0A833VPR2</accession>
<reference evidence="7" key="1">
    <citation type="submission" date="2019-11" db="EMBL/GenBank/DDBJ databases">
        <title>The nuclear and mitochondrial genomes of Frieseomelitta varia - a highly eusocial stingless bee (Meliponini) with a permanently sterile worker caste.</title>
        <authorList>
            <person name="Freitas F.C.P."/>
            <person name="Lourenco A.P."/>
            <person name="Nunes F.M.F."/>
            <person name="Paschoal A.R."/>
            <person name="Abreu F.C.P."/>
            <person name="Barbin F.O."/>
            <person name="Bataglia L."/>
            <person name="Cardoso-Junior C.A.M."/>
            <person name="Cervoni M.S."/>
            <person name="Silva S.R."/>
            <person name="Dalarmi F."/>
            <person name="Del Lama M.A."/>
            <person name="Depintor T.S."/>
            <person name="Ferreira K.M."/>
            <person name="Goria P.S."/>
            <person name="Jaskot M.C."/>
            <person name="Lago D.C."/>
            <person name="Luna-Lucena D."/>
            <person name="Moda L.M."/>
            <person name="Nascimento L."/>
            <person name="Pedrino M."/>
            <person name="Rabico F.O."/>
            <person name="Sanches F.C."/>
            <person name="Santos D.E."/>
            <person name="Santos C.G."/>
            <person name="Vieira J."/>
            <person name="Lopes T.F."/>
            <person name="Barchuk A.R."/>
            <person name="Hartfelder K."/>
            <person name="Simoes Z.L.P."/>
            <person name="Bitondi M.M.G."/>
            <person name="Pinheiro D.G."/>
        </authorList>
    </citation>
    <scope>NUCLEOTIDE SEQUENCE</scope>
    <source>
        <strain evidence="7">USP_RPSP 00005682</strain>
        <tissue evidence="7">Whole individual</tissue>
    </source>
</reference>
<evidence type="ECO:0000256" key="3">
    <source>
        <dbReference type="ARBA" id="ARBA00042000"/>
    </source>
</evidence>
<feature type="non-terminal residue" evidence="7">
    <location>
        <position position="413"/>
    </location>
</feature>
<evidence type="ECO:0000313" key="7">
    <source>
        <dbReference type="EMBL" id="KAF3427361.1"/>
    </source>
</evidence>
<keyword evidence="8" id="KW-1185">Reference proteome</keyword>
<dbReference type="SUPFAM" id="SSF51735">
    <property type="entry name" value="NAD(P)-binding Rossmann-fold domains"/>
    <property type="match status" value="1"/>
</dbReference>
<dbReference type="AlphaFoldDB" id="A0A833VPR2"/>
<dbReference type="InterPro" id="IPR001509">
    <property type="entry name" value="Epimerase_deHydtase"/>
</dbReference>
<dbReference type="Pfam" id="PF01370">
    <property type="entry name" value="Epimerase"/>
    <property type="match status" value="1"/>
</dbReference>
<comment type="caution">
    <text evidence="7">The sequence shown here is derived from an EMBL/GenBank/DDBJ whole genome shotgun (WGS) entry which is preliminary data.</text>
</comment>
<evidence type="ECO:0000256" key="4">
    <source>
        <dbReference type="ARBA" id="ARBA00043145"/>
    </source>
</evidence>
<feature type="domain" description="NAD-dependent epimerase/dehydratase" evidence="6">
    <location>
        <begin position="47"/>
        <end position="290"/>
    </location>
</feature>
<dbReference type="GO" id="GO:0044877">
    <property type="term" value="F:protein-containing complex binding"/>
    <property type="evidence" value="ECO:0007669"/>
    <property type="project" value="TreeGrafter"/>
</dbReference>